<protein>
    <recommendedName>
        <fullName evidence="1">ATPase BadF/BadG/BcrA/BcrD type domain-containing protein</fullName>
    </recommendedName>
</protein>
<dbReference type="Gene3D" id="3.30.420.40">
    <property type="match status" value="2"/>
</dbReference>
<dbReference type="EMBL" id="JAHZIK010000038">
    <property type="protein sequence ID" value="MBW7453071.1"/>
    <property type="molecule type" value="Genomic_DNA"/>
</dbReference>
<dbReference type="Pfam" id="PF01869">
    <property type="entry name" value="BcrAD_BadFG"/>
    <property type="match status" value="1"/>
</dbReference>
<reference evidence="2 3" key="1">
    <citation type="submission" date="2021-07" db="EMBL/GenBank/DDBJ databases">
        <title>Paenibacillus radiodurans sp. nov., isolated from the southeastern edge of Tengger Desert.</title>
        <authorList>
            <person name="Zhang G."/>
        </authorList>
    </citation>
    <scope>NUCLEOTIDE SEQUENCE [LARGE SCALE GENOMIC DNA]</scope>
    <source>
        <strain evidence="2 3">CCM 7311</strain>
    </source>
</reference>
<dbReference type="SUPFAM" id="SSF53067">
    <property type="entry name" value="Actin-like ATPase domain"/>
    <property type="match status" value="2"/>
</dbReference>
<gene>
    <name evidence="2" type="ORF">K0U00_03330</name>
</gene>
<dbReference type="Proteomes" id="UP001519887">
    <property type="component" value="Unassembled WGS sequence"/>
</dbReference>
<dbReference type="PANTHER" id="PTHR43190:SF3">
    <property type="entry name" value="N-ACETYL-D-GLUCOSAMINE KINASE"/>
    <property type="match status" value="1"/>
</dbReference>
<evidence type="ECO:0000259" key="1">
    <source>
        <dbReference type="Pfam" id="PF01869"/>
    </source>
</evidence>
<dbReference type="CDD" id="cd24007">
    <property type="entry name" value="ASKHA_NBD_eukNAGK-like"/>
    <property type="match status" value="1"/>
</dbReference>
<comment type="caution">
    <text evidence="2">The sequence shown here is derived from an EMBL/GenBank/DDBJ whole genome shotgun (WGS) entry which is preliminary data.</text>
</comment>
<accession>A0ABS7BWQ2</accession>
<keyword evidence="3" id="KW-1185">Reference proteome</keyword>
<name>A0ABS7BWQ2_9BACL</name>
<evidence type="ECO:0000313" key="3">
    <source>
        <dbReference type="Proteomes" id="UP001519887"/>
    </source>
</evidence>
<feature type="domain" description="ATPase BadF/BadG/BcrA/BcrD type" evidence="1">
    <location>
        <begin position="5"/>
        <end position="269"/>
    </location>
</feature>
<dbReference type="PANTHER" id="PTHR43190">
    <property type="entry name" value="N-ACETYL-D-GLUCOSAMINE KINASE"/>
    <property type="match status" value="1"/>
</dbReference>
<evidence type="ECO:0000313" key="2">
    <source>
        <dbReference type="EMBL" id="MBW7453071.1"/>
    </source>
</evidence>
<sequence>MKYVIGVDDGMTKYVIKAMDLEGRTLAEKSRGAINRKIVGEKKAERLVSEVTEALLNDFGAKIEDCKCVVVGAVGIDSSGDLLVVESFYAALGFPCPIFCMNDGKVALYGATGGVGVVAISSAGSIVVGRNETGKITRSGGYPLTIMGNEGSAQWLAVMALKHMSRWVDESVPTTKLVMNMIEHFHGFDSNKLIKCANSLRRNLIKPEMASLVYSAAIDGDEAAVDILRKGAMELVNVSREVVQKLEFEKESAFVCGMWGSVFHDSAIFADEYRRLFLQEYPNSSLVCPQVDGADSAAQMALDYLGGGIPFITELEEK</sequence>
<dbReference type="InterPro" id="IPR043129">
    <property type="entry name" value="ATPase_NBD"/>
</dbReference>
<dbReference type="InterPro" id="IPR052519">
    <property type="entry name" value="Euk-type_GlcNAc_Kinase"/>
</dbReference>
<proteinExistence type="predicted"/>
<organism evidence="2 3">
    <name type="scientific">Paenibacillus sepulcri</name>
    <dbReference type="NCBI Taxonomy" id="359917"/>
    <lineage>
        <taxon>Bacteria</taxon>
        <taxon>Bacillati</taxon>
        <taxon>Bacillota</taxon>
        <taxon>Bacilli</taxon>
        <taxon>Bacillales</taxon>
        <taxon>Paenibacillaceae</taxon>
        <taxon>Paenibacillus</taxon>
    </lineage>
</organism>
<dbReference type="RefSeq" id="WP_210046978.1">
    <property type="nucleotide sequence ID" value="NZ_JBHLVU010000074.1"/>
</dbReference>
<dbReference type="InterPro" id="IPR002731">
    <property type="entry name" value="ATPase_BadF"/>
</dbReference>